<dbReference type="InterPro" id="IPR042099">
    <property type="entry name" value="ANL_N_sf"/>
</dbReference>
<accession>A0A1B2J9S0</accession>
<keyword evidence="4" id="KW-1185">Reference proteome</keyword>
<dbReference type="InterPro" id="IPR010506">
    <property type="entry name" value="DMAP1-bd"/>
</dbReference>
<organism evidence="3 4">
    <name type="scientific">Komagataella pastoris</name>
    <name type="common">Yeast</name>
    <name type="synonym">Pichia pastoris</name>
    <dbReference type="NCBI Taxonomy" id="4922"/>
    <lineage>
        <taxon>Eukaryota</taxon>
        <taxon>Fungi</taxon>
        <taxon>Dikarya</taxon>
        <taxon>Ascomycota</taxon>
        <taxon>Saccharomycotina</taxon>
        <taxon>Pichiomycetes</taxon>
        <taxon>Pichiales</taxon>
        <taxon>Pichiaceae</taxon>
        <taxon>Komagataella</taxon>
    </lineage>
</organism>
<evidence type="ECO:0000313" key="4">
    <source>
        <dbReference type="Proteomes" id="UP000094565"/>
    </source>
</evidence>
<dbReference type="PROSITE" id="PS51912">
    <property type="entry name" value="DMAP1_BIND"/>
    <property type="match status" value="1"/>
</dbReference>
<evidence type="ECO:0000313" key="3">
    <source>
        <dbReference type="EMBL" id="ANZ74761.1"/>
    </source>
</evidence>
<proteinExistence type="predicted"/>
<dbReference type="Gene3D" id="3.30.300.30">
    <property type="match status" value="1"/>
</dbReference>
<evidence type="ECO:0000259" key="2">
    <source>
        <dbReference type="PROSITE" id="PS51912"/>
    </source>
</evidence>
<sequence>MDFPIPMDVPQHILAQLSQLSNEYEEGLLTEKGYIKKREKILSGNSPFVPVNHNRNPSIVSSTSTPISPIKQFDLPTREDELYNASSPYVSQNGTNYRGDLSSTQDRTSYAAPSVYSNQNLNRERAGRFFQNGERVELQKPLDPRDLADECNLESFDNLPSILRQRATNYKKEIALLIIDQKGKESSSISWEKLYLKAERIAQQIRNKSGLYRGDRVCLVYHQTEVVEFAVALFGCFLSGVVAIPLSSSYPIKELVKIMNDTQAHLCLMSESSIKLFERTGPAAQSKAKWPKGMDIWKSTDMGTYQQISKKNDSPALQVPDLAYIEYSKSPTGELRGVVLSHRTIMHQMNSITSILSSMPDYDSTSLKRSAVAFNRFRNVILSTLDPRQSSGLIIGILYTIYSGNLLVWTAQKSMETPGLYAHIISKYEVNILLADYLGLKQVTYNYQSFPQLTRTYSKKIKVNLKSVKWCLINSLTVEGDFHQMLIDRWFTPLGCTNAHRIVAPVLSLSEYGGMIISMRDWLGGEERLGYSYHKPLNDDLIDSKTLSSDLSELLIDRASLMTNTVKVVSDKPPATVSDTAEYLRVGAFGYPIPDATLAIVNPETNILSANMEVGEIWVDSPCISGGFWGLSDETNTIFHAKCSDYEGVLDLEFLRTGLLGFTYNGKVYILGLYEDRLRQRVTWRDRLEASKTDFTKKLKSLDVEYQYHYSSHLVKTLVRNIKEVEDCSFFDIFINQEYLPVAIVETKLAKQRAQKNGVVATDKELLEELASKCIKVLEDVDNVKLYCILVVPPLELPRTGRHGRLEIANMLCKRKFNEGRLTGRYIKFNVPYAVSNISKGDDVNGGIWSLYQSKERQKIFEFAEKQYSGLDYREESVDDRTNAPLTDFKTIVDILGWRAANQAEELAFSMVDKQSIKELKPLSWKKFDQRVSALCSYIVDKQRFNPGDYVILMYTLSEDFVIALYACFKTGLIPIPVPALDPNRAEEDVQGFVGIVKDFKVARVFANTEVEALLRMKQISHELKRVALNAKLVIPKIKNTTKYTKVSQPVGQLNSKISKFQAGAGYRKPFTTALILTYWTSDQYRICVRFTHANIMGLCKVFKETCQVSSIKPLLACVRHHSGIGFVQSSLLGVFVGASTYLVPPMDYSSNPKTLFMALSRYKVTNTFGTDSMLNYAVQRMDTKRIDLGDLKNFMLSYSGRPDCQLYRSFLTHFVNTQIPADALSNVYSHPCNPMITSRSYLSFEPVDLWLDPIALSQGFVSLVNPKTNHHALHLQDSGIVPVCTQIAIVNPETLEMCSVGEYGEIWVCSEANAEGFVTGKDRTDSFAMAQFQGKLKGGENGVTYFRTGDFGFLHNVSKTTSDNSVVDLQLLFVLGQIAETIEVLGLQYFPCDIEKTVERIYDILSSCLFKCDGYAILIVEPRKNFKLSSLVPVIVNTVLNVHHLMLDIVAFVEPGTFPRSRLNEKQRARIIDRWNSNTLQISSSYGTNYGEKSMIELIQRIDQAEFYISKNANKKEQHTERKTEDFNENGLRIIN</sequence>
<dbReference type="Pfam" id="PF00501">
    <property type="entry name" value="AMP-binding"/>
    <property type="match status" value="1"/>
</dbReference>
<dbReference type="Pfam" id="PF23024">
    <property type="entry name" value="AMP-dom_DIP2-like"/>
    <property type="match status" value="1"/>
</dbReference>
<gene>
    <name evidence="3" type="primary">YOR093C</name>
    <name evidence="3" type="ORF">ATY40_BA7500555</name>
</gene>
<dbReference type="InterPro" id="IPR056881">
    <property type="entry name" value="Mug62_dom"/>
</dbReference>
<dbReference type="InterPro" id="IPR025110">
    <property type="entry name" value="AMP-bd_C"/>
</dbReference>
<name>A0A1B2J9S0_PICPA</name>
<dbReference type="SUPFAM" id="SSF56801">
    <property type="entry name" value="Acetyl-CoA synthetase-like"/>
    <property type="match status" value="2"/>
</dbReference>
<protein>
    <submittedName>
        <fullName evidence="3">BA75_00555T0</fullName>
    </submittedName>
</protein>
<dbReference type="PANTHER" id="PTHR22754:SF32">
    <property type="entry name" value="DISCO-INTERACTING PROTEIN 2"/>
    <property type="match status" value="1"/>
</dbReference>
<dbReference type="InterPro" id="IPR000873">
    <property type="entry name" value="AMP-dep_synth/lig_dom"/>
</dbReference>
<evidence type="ECO:0000256" key="1">
    <source>
        <dbReference type="SAM" id="MobiDB-lite"/>
    </source>
</evidence>
<dbReference type="Pfam" id="PF06464">
    <property type="entry name" value="DMAP_binding"/>
    <property type="match status" value="1"/>
</dbReference>
<dbReference type="Pfam" id="PF24919">
    <property type="entry name" value="Mug62"/>
    <property type="match status" value="1"/>
</dbReference>
<dbReference type="GO" id="GO:0005829">
    <property type="term" value="C:cytosol"/>
    <property type="evidence" value="ECO:0007669"/>
    <property type="project" value="TreeGrafter"/>
</dbReference>
<dbReference type="OrthoDB" id="69964at2759"/>
<dbReference type="Gene3D" id="3.40.50.12780">
    <property type="entry name" value="N-terminal domain of ligase-like"/>
    <property type="match status" value="3"/>
</dbReference>
<dbReference type="Proteomes" id="UP000094565">
    <property type="component" value="Chromosome 1"/>
</dbReference>
<feature type="region of interest" description="Disordered" evidence="1">
    <location>
        <begin position="87"/>
        <end position="106"/>
    </location>
</feature>
<dbReference type="EMBL" id="CP014584">
    <property type="protein sequence ID" value="ANZ74761.1"/>
    <property type="molecule type" value="Genomic_DNA"/>
</dbReference>
<reference evidence="3 4" key="1">
    <citation type="submission" date="2016-02" db="EMBL/GenBank/DDBJ databases">
        <title>Comparative genomic and transcriptomic foundation for Pichia pastoris.</title>
        <authorList>
            <person name="Love K.R."/>
            <person name="Shah K.A."/>
            <person name="Whittaker C.A."/>
            <person name="Wu J."/>
            <person name="Bartlett M.C."/>
            <person name="Ma D."/>
            <person name="Leeson R.L."/>
            <person name="Priest M."/>
            <person name="Young S.K."/>
            <person name="Love J.C."/>
        </authorList>
    </citation>
    <scope>NUCLEOTIDE SEQUENCE [LARGE SCALE GENOMIC DNA]</scope>
    <source>
        <strain evidence="3 4">ATCC 28485</strain>
    </source>
</reference>
<dbReference type="InterPro" id="IPR045851">
    <property type="entry name" value="AMP-bd_C_sf"/>
</dbReference>
<feature type="domain" description="DMAP1-binding" evidence="2">
    <location>
        <begin position="5"/>
        <end position="120"/>
    </location>
</feature>
<dbReference type="PANTHER" id="PTHR22754">
    <property type="entry name" value="DISCO-INTERACTING PROTEIN 2 DIP2 -RELATED"/>
    <property type="match status" value="1"/>
</dbReference>